<organism evidence="1 2">
    <name type="scientific">Elysia crispata</name>
    <name type="common">lettuce slug</name>
    <dbReference type="NCBI Taxonomy" id="231223"/>
    <lineage>
        <taxon>Eukaryota</taxon>
        <taxon>Metazoa</taxon>
        <taxon>Spiralia</taxon>
        <taxon>Lophotrochozoa</taxon>
        <taxon>Mollusca</taxon>
        <taxon>Gastropoda</taxon>
        <taxon>Heterobranchia</taxon>
        <taxon>Euthyneura</taxon>
        <taxon>Panpulmonata</taxon>
        <taxon>Sacoglossa</taxon>
        <taxon>Placobranchoidea</taxon>
        <taxon>Plakobranchidae</taxon>
        <taxon>Elysia</taxon>
    </lineage>
</organism>
<evidence type="ECO:0000313" key="1">
    <source>
        <dbReference type="EMBL" id="KAK3764865.1"/>
    </source>
</evidence>
<proteinExistence type="predicted"/>
<dbReference type="EMBL" id="JAWDGP010004369">
    <property type="protein sequence ID" value="KAK3764865.1"/>
    <property type="molecule type" value="Genomic_DNA"/>
</dbReference>
<dbReference type="AlphaFoldDB" id="A0AAE1DCF7"/>
<dbReference type="Proteomes" id="UP001283361">
    <property type="component" value="Unassembled WGS sequence"/>
</dbReference>
<evidence type="ECO:0000313" key="2">
    <source>
        <dbReference type="Proteomes" id="UP001283361"/>
    </source>
</evidence>
<sequence length="91" mass="10058">MMITAEAWHVEMQIRSPPSHEPAGANCTACRHHSEPVSRSILRTIKVVNRLVMLARLSPRAAEKRCLFAPNGFLPFPRETKTEGAGGCVFS</sequence>
<accession>A0AAE1DCF7</accession>
<reference evidence="1" key="1">
    <citation type="journal article" date="2023" name="G3 (Bethesda)">
        <title>A reference genome for the long-term kleptoplast-retaining sea slug Elysia crispata morphotype clarki.</title>
        <authorList>
            <person name="Eastman K.E."/>
            <person name="Pendleton A.L."/>
            <person name="Shaikh M.A."/>
            <person name="Suttiyut T."/>
            <person name="Ogas R."/>
            <person name="Tomko P."/>
            <person name="Gavelis G."/>
            <person name="Widhalm J.R."/>
            <person name="Wisecaver J.H."/>
        </authorList>
    </citation>
    <scope>NUCLEOTIDE SEQUENCE</scope>
    <source>
        <strain evidence="1">ECLA1</strain>
    </source>
</reference>
<gene>
    <name evidence="1" type="ORF">RRG08_014819</name>
</gene>
<name>A0AAE1DCF7_9GAST</name>
<comment type="caution">
    <text evidence="1">The sequence shown here is derived from an EMBL/GenBank/DDBJ whole genome shotgun (WGS) entry which is preliminary data.</text>
</comment>
<keyword evidence="2" id="KW-1185">Reference proteome</keyword>
<protein>
    <submittedName>
        <fullName evidence="1">Uncharacterized protein</fullName>
    </submittedName>
</protein>